<keyword evidence="6" id="KW-0808">Transferase</keyword>
<evidence type="ECO:0000256" key="14">
    <source>
        <dbReference type="ARBA" id="ARBA00023136"/>
    </source>
</evidence>
<dbReference type="FunFam" id="3.30.40.10:FF:000088">
    <property type="entry name" value="E3 ubiquitin-protein ligase synoviolin"/>
    <property type="match status" value="1"/>
</dbReference>
<feature type="domain" description="RING-type" evidence="18">
    <location>
        <begin position="307"/>
        <end position="347"/>
    </location>
</feature>
<evidence type="ECO:0000313" key="20">
    <source>
        <dbReference type="Proteomes" id="UP000478052"/>
    </source>
</evidence>
<dbReference type="GO" id="GO:0061630">
    <property type="term" value="F:ubiquitin protein ligase activity"/>
    <property type="evidence" value="ECO:0007669"/>
    <property type="project" value="UniProtKB-EC"/>
</dbReference>
<dbReference type="InterPro" id="IPR050731">
    <property type="entry name" value="HRD1_E3_ubiq-ligases"/>
</dbReference>
<comment type="subcellular location">
    <subcellularLocation>
        <location evidence="2">Endoplasmic reticulum membrane</location>
        <topology evidence="2">Multi-pass membrane protein</topology>
    </subcellularLocation>
</comment>
<dbReference type="EC" id="2.3.2.27" evidence="5"/>
<dbReference type="SMART" id="SM00184">
    <property type="entry name" value="RING"/>
    <property type="match status" value="1"/>
</dbReference>
<evidence type="ECO:0000256" key="16">
    <source>
        <dbReference type="SAM" id="MobiDB-lite"/>
    </source>
</evidence>
<evidence type="ECO:0000256" key="4">
    <source>
        <dbReference type="ARBA" id="ARBA00010089"/>
    </source>
</evidence>
<evidence type="ECO:0000256" key="10">
    <source>
        <dbReference type="ARBA" id="ARBA00022786"/>
    </source>
</evidence>
<proteinExistence type="inferred from homology"/>
<dbReference type="EMBL" id="VUJU01001789">
    <property type="protein sequence ID" value="KAF0763825.1"/>
    <property type="molecule type" value="Genomic_DNA"/>
</dbReference>
<evidence type="ECO:0000256" key="9">
    <source>
        <dbReference type="ARBA" id="ARBA00022771"/>
    </source>
</evidence>
<comment type="caution">
    <text evidence="19">The sequence shown here is derived from an EMBL/GenBank/DDBJ whole genome shotgun (WGS) entry which is preliminary data.</text>
</comment>
<accession>A0A6G0Z018</accession>
<dbReference type="GO" id="GO:0005789">
    <property type="term" value="C:endoplasmic reticulum membrane"/>
    <property type="evidence" value="ECO:0007669"/>
    <property type="project" value="UniProtKB-SubCell"/>
</dbReference>
<keyword evidence="9 15" id="KW-0863">Zinc-finger</keyword>
<reference evidence="19 20" key="1">
    <citation type="submission" date="2019-08" db="EMBL/GenBank/DDBJ databases">
        <title>Whole genome of Aphis craccivora.</title>
        <authorList>
            <person name="Voronova N.V."/>
            <person name="Shulinski R.S."/>
            <person name="Bandarenka Y.V."/>
            <person name="Zhorov D.G."/>
            <person name="Warner D."/>
        </authorList>
    </citation>
    <scope>NUCLEOTIDE SEQUENCE [LARGE SCALE GENOMIC DNA]</scope>
    <source>
        <strain evidence="19">180601</strain>
        <tissue evidence="19">Whole Body</tissue>
    </source>
</reference>
<dbReference type="InterPro" id="IPR057992">
    <property type="entry name" value="TPR_SYVN1_N"/>
</dbReference>
<feature type="transmembrane region" description="Helical" evidence="17">
    <location>
        <begin position="227"/>
        <end position="251"/>
    </location>
</feature>
<evidence type="ECO:0000256" key="12">
    <source>
        <dbReference type="ARBA" id="ARBA00022833"/>
    </source>
</evidence>
<evidence type="ECO:0000256" key="2">
    <source>
        <dbReference type="ARBA" id="ARBA00004477"/>
    </source>
</evidence>
<dbReference type="PANTHER" id="PTHR22763:SF184">
    <property type="entry name" value="E3 UBIQUITIN-PROTEIN LIGASE SYNOVIOLIN"/>
    <property type="match status" value="1"/>
</dbReference>
<keyword evidence="13 17" id="KW-1133">Transmembrane helix</keyword>
<feature type="transmembrane region" description="Helical" evidence="17">
    <location>
        <begin position="148"/>
        <end position="172"/>
    </location>
</feature>
<organism evidence="19 20">
    <name type="scientific">Aphis craccivora</name>
    <name type="common">Cowpea aphid</name>
    <dbReference type="NCBI Taxonomy" id="307492"/>
    <lineage>
        <taxon>Eukaryota</taxon>
        <taxon>Metazoa</taxon>
        <taxon>Ecdysozoa</taxon>
        <taxon>Arthropoda</taxon>
        <taxon>Hexapoda</taxon>
        <taxon>Insecta</taxon>
        <taxon>Pterygota</taxon>
        <taxon>Neoptera</taxon>
        <taxon>Paraneoptera</taxon>
        <taxon>Hemiptera</taxon>
        <taxon>Sternorrhyncha</taxon>
        <taxon>Aphidomorpha</taxon>
        <taxon>Aphidoidea</taxon>
        <taxon>Aphididae</taxon>
        <taxon>Aphidini</taxon>
        <taxon>Aphis</taxon>
        <taxon>Aphis</taxon>
    </lineage>
</organism>
<dbReference type="UniPathway" id="UPA00143"/>
<keyword evidence="14 17" id="KW-0472">Membrane</keyword>
<protein>
    <recommendedName>
        <fullName evidence="5">RING-type E3 ubiquitin transferase</fullName>
        <ecNumber evidence="5">2.3.2.27</ecNumber>
    </recommendedName>
</protein>
<evidence type="ECO:0000256" key="7">
    <source>
        <dbReference type="ARBA" id="ARBA00022692"/>
    </source>
</evidence>
<dbReference type="InterPro" id="IPR013083">
    <property type="entry name" value="Znf_RING/FYVE/PHD"/>
</dbReference>
<feature type="transmembrane region" description="Helical" evidence="17">
    <location>
        <begin position="184"/>
        <end position="206"/>
    </location>
</feature>
<evidence type="ECO:0000256" key="15">
    <source>
        <dbReference type="PROSITE-ProRule" id="PRU00175"/>
    </source>
</evidence>
<keyword evidence="7 17" id="KW-0812">Transmembrane</keyword>
<evidence type="ECO:0000256" key="3">
    <source>
        <dbReference type="ARBA" id="ARBA00004906"/>
    </source>
</evidence>
<evidence type="ECO:0000256" key="11">
    <source>
        <dbReference type="ARBA" id="ARBA00022824"/>
    </source>
</evidence>
<feature type="compositionally biased region" description="Polar residues" evidence="16">
    <location>
        <begin position="577"/>
        <end position="590"/>
    </location>
</feature>
<dbReference type="Pfam" id="PF13639">
    <property type="entry name" value="zf-RING_2"/>
    <property type="match status" value="1"/>
</dbReference>
<evidence type="ECO:0000313" key="19">
    <source>
        <dbReference type="EMBL" id="KAF0763825.1"/>
    </source>
</evidence>
<keyword evidence="11" id="KW-0256">Endoplasmic reticulum</keyword>
<keyword evidence="20" id="KW-1185">Reference proteome</keyword>
<comment type="pathway">
    <text evidence="3">Protein modification; protein ubiquitination.</text>
</comment>
<comment type="catalytic activity">
    <reaction evidence="1">
        <text>S-ubiquitinyl-[E2 ubiquitin-conjugating enzyme]-L-cysteine + [acceptor protein]-L-lysine = [E2 ubiquitin-conjugating enzyme]-L-cysteine + N(6)-ubiquitinyl-[acceptor protein]-L-lysine.</text>
        <dbReference type="EC" id="2.3.2.27"/>
    </reaction>
</comment>
<feature type="compositionally biased region" description="Polar residues" evidence="16">
    <location>
        <begin position="601"/>
        <end position="613"/>
    </location>
</feature>
<dbReference type="AlphaFoldDB" id="A0A6G0Z018"/>
<dbReference type="Gene3D" id="3.30.40.10">
    <property type="entry name" value="Zinc/RING finger domain, C3HC4 (zinc finger)"/>
    <property type="match status" value="1"/>
</dbReference>
<evidence type="ECO:0000259" key="18">
    <source>
        <dbReference type="PROSITE" id="PS50089"/>
    </source>
</evidence>
<evidence type="ECO:0000256" key="6">
    <source>
        <dbReference type="ARBA" id="ARBA00022679"/>
    </source>
</evidence>
<gene>
    <name evidence="19" type="ORF">FWK35_00005234</name>
</gene>
<dbReference type="Pfam" id="PF25563">
    <property type="entry name" value="TPR_SYVN1_N"/>
    <property type="match status" value="1"/>
</dbReference>
<dbReference type="PANTHER" id="PTHR22763">
    <property type="entry name" value="RING ZINC FINGER PROTEIN"/>
    <property type="match status" value="1"/>
</dbReference>
<feature type="transmembrane region" description="Helical" evidence="17">
    <location>
        <begin position="20"/>
        <end position="39"/>
    </location>
</feature>
<evidence type="ECO:0000256" key="8">
    <source>
        <dbReference type="ARBA" id="ARBA00022723"/>
    </source>
</evidence>
<keyword evidence="12" id="KW-0862">Zinc</keyword>
<dbReference type="GO" id="GO:0008270">
    <property type="term" value="F:zinc ion binding"/>
    <property type="evidence" value="ECO:0007669"/>
    <property type="project" value="UniProtKB-KW"/>
</dbReference>
<evidence type="ECO:0000256" key="1">
    <source>
        <dbReference type="ARBA" id="ARBA00000900"/>
    </source>
</evidence>
<evidence type="ECO:0000256" key="17">
    <source>
        <dbReference type="SAM" id="Phobius"/>
    </source>
</evidence>
<evidence type="ECO:0000256" key="5">
    <source>
        <dbReference type="ARBA" id="ARBA00012483"/>
    </source>
</evidence>
<feature type="compositionally biased region" description="Polar residues" evidence="16">
    <location>
        <begin position="357"/>
        <end position="418"/>
    </location>
</feature>
<sequence>MYACYNMSTTTAAAAAKMTSTTAIAVSLVLSSCVIANAFRQKKQFYPSVVYICKSNPSMAIMYMQALVAVYLIGKLTGKLFFGSLRPAESERLIEKAWYAVTETCLAFTIFKDDLSPKFVALFTLLLFLKCFHWLAEDRVDYMERTPIISYIFHLRIWLLLFILTLGDLYFIRDAYITTMAKGPSVQLVFGFEYALLITLAANAGFKYILHAVDVHSDTFWESKAVLLLYLEFFIGLCKAVMYVVFLIIMIRTYTIPLFAFRPMYHTLRNFKKVFQDLVLSRKAIHNMNTLYPDATSQDLQAIENVCIICREDMTAAAAKKLPCNHIFHTSCLRSWFQRHQTCPTCRLDILRPTPPTTQNSNIPAPPTSNLGRTVQETPLTNAAPSSSATDNSRGPNTSNHLHVSPGQAGSSGSTYYNQTPLQYQFRPYTFQQRPISIDEVNGNNDNSNNGIPEPNNMNESWDAFINATGQGGGIRLPSLFNDMPGSSNSSNLPFTNIPQIPLNLPFVGGIAIQPPNIPPNLDTLTDEELRLMEQNTRQGCLARIKYITDIKCMLDAAVVMMNHYSSACLVAGLDSTDSNLNSETKTSDTTENDEQLETRPPSNISSETDSNAGSGRGVTSSSSGSEDQLLPEETEQQRVIRLKRLEKFGSNSM</sequence>
<dbReference type="Proteomes" id="UP000478052">
    <property type="component" value="Unassembled WGS sequence"/>
</dbReference>
<dbReference type="PROSITE" id="PS50089">
    <property type="entry name" value="ZF_RING_2"/>
    <property type="match status" value="1"/>
</dbReference>
<dbReference type="InterPro" id="IPR058051">
    <property type="entry name" value="Znf_RING_synoviolin"/>
</dbReference>
<comment type="similarity">
    <text evidence="4">Belongs to the HRD1 family.</text>
</comment>
<dbReference type="GO" id="GO:0016567">
    <property type="term" value="P:protein ubiquitination"/>
    <property type="evidence" value="ECO:0007669"/>
    <property type="project" value="UniProtKB-UniPathway"/>
</dbReference>
<keyword evidence="8" id="KW-0479">Metal-binding</keyword>
<dbReference type="SUPFAM" id="SSF57850">
    <property type="entry name" value="RING/U-box"/>
    <property type="match status" value="1"/>
</dbReference>
<feature type="transmembrane region" description="Helical" evidence="17">
    <location>
        <begin position="60"/>
        <end position="82"/>
    </location>
</feature>
<name>A0A6G0Z018_APHCR</name>
<dbReference type="OrthoDB" id="7759664at2759"/>
<keyword evidence="10" id="KW-0833">Ubl conjugation pathway</keyword>
<dbReference type="GO" id="GO:0036503">
    <property type="term" value="P:ERAD pathway"/>
    <property type="evidence" value="ECO:0007669"/>
    <property type="project" value="TreeGrafter"/>
</dbReference>
<feature type="region of interest" description="Disordered" evidence="16">
    <location>
        <begin position="577"/>
        <end position="639"/>
    </location>
</feature>
<feature type="transmembrane region" description="Helical" evidence="17">
    <location>
        <begin position="119"/>
        <end position="136"/>
    </location>
</feature>
<feature type="region of interest" description="Disordered" evidence="16">
    <location>
        <begin position="352"/>
        <end position="418"/>
    </location>
</feature>
<evidence type="ECO:0000256" key="13">
    <source>
        <dbReference type="ARBA" id="ARBA00022989"/>
    </source>
</evidence>
<dbReference type="InterPro" id="IPR001841">
    <property type="entry name" value="Znf_RING"/>
</dbReference>
<dbReference type="GO" id="GO:0043161">
    <property type="term" value="P:proteasome-mediated ubiquitin-dependent protein catabolic process"/>
    <property type="evidence" value="ECO:0007669"/>
    <property type="project" value="TreeGrafter"/>
</dbReference>
<dbReference type="CDD" id="cd16479">
    <property type="entry name" value="RING-H2_synoviolin"/>
    <property type="match status" value="1"/>
</dbReference>